<dbReference type="AlphaFoldDB" id="A0AAD9A926"/>
<evidence type="ECO:0000313" key="4">
    <source>
        <dbReference type="Proteomes" id="UP001243330"/>
    </source>
</evidence>
<gene>
    <name evidence="3" type="ORF">CCHR01_16151</name>
</gene>
<evidence type="ECO:0000313" key="3">
    <source>
        <dbReference type="EMBL" id="KAK1841219.1"/>
    </source>
</evidence>
<organism evidence="3 4">
    <name type="scientific">Colletotrichum chrysophilum</name>
    <dbReference type="NCBI Taxonomy" id="1836956"/>
    <lineage>
        <taxon>Eukaryota</taxon>
        <taxon>Fungi</taxon>
        <taxon>Dikarya</taxon>
        <taxon>Ascomycota</taxon>
        <taxon>Pezizomycotina</taxon>
        <taxon>Sordariomycetes</taxon>
        <taxon>Hypocreomycetidae</taxon>
        <taxon>Glomerellales</taxon>
        <taxon>Glomerellaceae</taxon>
        <taxon>Colletotrichum</taxon>
        <taxon>Colletotrichum gloeosporioides species complex</taxon>
    </lineage>
</organism>
<keyword evidence="4" id="KW-1185">Reference proteome</keyword>
<feature type="region of interest" description="Disordered" evidence="1">
    <location>
        <begin position="1"/>
        <end position="91"/>
    </location>
</feature>
<comment type="caution">
    <text evidence="3">The sequence shown here is derived from an EMBL/GenBank/DDBJ whole genome shotgun (WGS) entry which is preliminary data.</text>
</comment>
<name>A0AAD9A926_9PEZI</name>
<dbReference type="EMBL" id="JAQOWY010000497">
    <property type="protein sequence ID" value="KAK1841219.1"/>
    <property type="molecule type" value="Genomic_DNA"/>
</dbReference>
<feature type="domain" description="DUF7721" evidence="2">
    <location>
        <begin position="74"/>
        <end position="157"/>
    </location>
</feature>
<evidence type="ECO:0000256" key="1">
    <source>
        <dbReference type="SAM" id="MobiDB-lite"/>
    </source>
</evidence>
<accession>A0AAD9A926</accession>
<dbReference type="PANTHER" id="PTHR39477">
    <property type="entry name" value="CHROMOSOME 8, WHOLE GENOME SHOTGUN SEQUENCE"/>
    <property type="match status" value="1"/>
</dbReference>
<protein>
    <submittedName>
        <fullName evidence="3">Beta-flanking protein</fullName>
    </submittedName>
</protein>
<dbReference type="Pfam" id="PF24845">
    <property type="entry name" value="DUF7721"/>
    <property type="match status" value="1"/>
</dbReference>
<proteinExistence type="predicted"/>
<reference evidence="3" key="1">
    <citation type="submission" date="2023-01" db="EMBL/GenBank/DDBJ databases">
        <title>Colletotrichum chrysophilum M932 genome sequence.</title>
        <authorList>
            <person name="Baroncelli R."/>
        </authorList>
    </citation>
    <scope>NUCLEOTIDE SEQUENCE</scope>
    <source>
        <strain evidence="3">M932</strain>
    </source>
</reference>
<dbReference type="InterPro" id="IPR056138">
    <property type="entry name" value="DUF7721"/>
</dbReference>
<feature type="compositionally biased region" description="Low complexity" evidence="1">
    <location>
        <begin position="26"/>
        <end position="36"/>
    </location>
</feature>
<evidence type="ECO:0000259" key="2">
    <source>
        <dbReference type="Pfam" id="PF24845"/>
    </source>
</evidence>
<dbReference type="PANTHER" id="PTHR39477:SF1">
    <property type="entry name" value="BETA-FLANKING PROTEIN"/>
    <property type="match status" value="1"/>
</dbReference>
<dbReference type="Proteomes" id="UP001243330">
    <property type="component" value="Unassembled WGS sequence"/>
</dbReference>
<sequence length="231" mass="24803">MDKLADLAQSKVQAYLNKDDDDKPSQHQSSSQGYGQPLPGGDKRHENCSQSFPKLIIRRAEAHGGAFPDDDDDDYRQAAHQASRHAGSSGDADLFSTVLGALTQKKGQLANEDIDEDDAVKKHKKFFGDDDDGEKADDKGLGAAAAMQALKMFSSGETGGQKQSQGGFMGLAMAEASRLFDQRQSQGKVAEGTSKESAIQQAGEMALKMYFKSQGEQKGGFMGLASKFLTK</sequence>